<dbReference type="PROSITE" id="PS50943">
    <property type="entry name" value="HTH_CROC1"/>
    <property type="match status" value="1"/>
</dbReference>
<name>A0A9X7CQT0_BACCE</name>
<dbReference type="EMBL" id="NULI01000033">
    <property type="protein sequence ID" value="PGS81663.1"/>
    <property type="molecule type" value="Genomic_DNA"/>
</dbReference>
<dbReference type="SMART" id="SM00530">
    <property type="entry name" value="HTH_XRE"/>
    <property type="match status" value="1"/>
</dbReference>
<dbReference type="RefSeq" id="WP_098782389.1">
    <property type="nucleotide sequence ID" value="NZ_NULI01000033.1"/>
</dbReference>
<dbReference type="CDD" id="cd06529">
    <property type="entry name" value="S24_LexA-like"/>
    <property type="match status" value="1"/>
</dbReference>
<reference evidence="5 6" key="1">
    <citation type="submission" date="2017-09" db="EMBL/GenBank/DDBJ databases">
        <title>Large-scale bioinformatics analysis of Bacillus genomes uncovers conserved roles of natural products in bacterial physiology.</title>
        <authorList>
            <consortium name="Agbiome Team Llc"/>
            <person name="Bleich R.M."/>
            <person name="Grubbs K.J."/>
            <person name="Santa Maria K.C."/>
            <person name="Allen S.E."/>
            <person name="Farag S."/>
            <person name="Shank E.A."/>
            <person name="Bowers A."/>
        </authorList>
    </citation>
    <scope>NUCLEOTIDE SEQUENCE [LARGE SCALE GENOMIC DNA]</scope>
    <source>
        <strain evidence="5 6">AFS041711</strain>
    </source>
</reference>
<dbReference type="InterPro" id="IPR039418">
    <property type="entry name" value="LexA-like"/>
</dbReference>
<evidence type="ECO:0000313" key="5">
    <source>
        <dbReference type="EMBL" id="PGS81663.1"/>
    </source>
</evidence>
<dbReference type="Proteomes" id="UP000224203">
    <property type="component" value="Unassembled WGS sequence"/>
</dbReference>
<dbReference type="Pfam" id="PF00717">
    <property type="entry name" value="Peptidase_S24"/>
    <property type="match status" value="1"/>
</dbReference>
<dbReference type="SUPFAM" id="SSF51306">
    <property type="entry name" value="LexA/Signal peptidase"/>
    <property type="match status" value="1"/>
</dbReference>
<evidence type="ECO:0000256" key="3">
    <source>
        <dbReference type="ARBA" id="ARBA00023163"/>
    </source>
</evidence>
<comment type="caution">
    <text evidence="5">The sequence shown here is derived from an EMBL/GenBank/DDBJ whole genome shotgun (WGS) entry which is preliminary data.</text>
</comment>
<keyword evidence="3" id="KW-0804">Transcription</keyword>
<evidence type="ECO:0000313" key="6">
    <source>
        <dbReference type="Proteomes" id="UP000224203"/>
    </source>
</evidence>
<organism evidence="5 6">
    <name type="scientific">Bacillus cereus</name>
    <dbReference type="NCBI Taxonomy" id="1396"/>
    <lineage>
        <taxon>Bacteria</taxon>
        <taxon>Bacillati</taxon>
        <taxon>Bacillota</taxon>
        <taxon>Bacilli</taxon>
        <taxon>Bacillales</taxon>
        <taxon>Bacillaceae</taxon>
        <taxon>Bacillus</taxon>
        <taxon>Bacillus cereus group</taxon>
    </lineage>
</organism>
<dbReference type="SUPFAM" id="SSF47413">
    <property type="entry name" value="lambda repressor-like DNA-binding domains"/>
    <property type="match status" value="1"/>
</dbReference>
<dbReference type="InterPro" id="IPR010982">
    <property type="entry name" value="Lambda_DNA-bd_dom_sf"/>
</dbReference>
<dbReference type="PANTHER" id="PTHR40661:SF3">
    <property type="entry name" value="FELS-1 PROPHAGE TRANSCRIPTIONAL REGULATOR"/>
    <property type="match status" value="1"/>
</dbReference>
<keyword evidence="1" id="KW-0805">Transcription regulation</keyword>
<dbReference type="Gene3D" id="2.10.109.10">
    <property type="entry name" value="Umud Fragment, subunit A"/>
    <property type="match status" value="1"/>
</dbReference>
<feature type="domain" description="HTH cro/C1-type" evidence="4">
    <location>
        <begin position="14"/>
        <end position="68"/>
    </location>
</feature>
<protein>
    <recommendedName>
        <fullName evidence="4">HTH cro/C1-type domain-containing protein</fullName>
    </recommendedName>
</protein>
<keyword evidence="2" id="KW-0238">DNA-binding</keyword>
<dbReference type="AlphaFoldDB" id="A0A9X7CQT0"/>
<sequence length="315" mass="35561">MTENDILKITGSNIRKFRKEKKMSMEELAKQIGVAQSSVSSWETGKTFPRSSAFVKLSQIFHKDIDEIVGTTHHEVGKVKFVNTPIDPKSNEAVDIFTLIQSFTPISFEGEVLNDEQRSRLLHIINGFLSKSLDFEKARITDTYNHPKPELLKQNKTEGAPPYISEKSIVKLPTNIRPYDDEDGGTSNIPVLGEIAAGLPIEAQENILEYRKVSNAFMSTNSDYFWLIANGHSMEPRILDGDYVLIEVCPDVRDGEIGAVLFDDDNECTLKKVYHESFRLRLESINEAPEYADFYADINRPAKIMGRAVKVEADL</sequence>
<dbReference type="InterPro" id="IPR036286">
    <property type="entry name" value="LexA/Signal_pep-like_sf"/>
</dbReference>
<proteinExistence type="predicted"/>
<dbReference type="PANTHER" id="PTHR40661">
    <property type="match status" value="1"/>
</dbReference>
<accession>A0A9X7CQT0</accession>
<evidence type="ECO:0000259" key="4">
    <source>
        <dbReference type="PROSITE" id="PS50943"/>
    </source>
</evidence>
<dbReference type="InterPro" id="IPR015927">
    <property type="entry name" value="Peptidase_S24_S26A/B/C"/>
</dbReference>
<dbReference type="CDD" id="cd00093">
    <property type="entry name" value="HTH_XRE"/>
    <property type="match status" value="1"/>
</dbReference>
<gene>
    <name evidence="5" type="ORF">COC69_05905</name>
</gene>
<dbReference type="InterPro" id="IPR001387">
    <property type="entry name" value="Cro/C1-type_HTH"/>
</dbReference>
<evidence type="ECO:0000256" key="1">
    <source>
        <dbReference type="ARBA" id="ARBA00023015"/>
    </source>
</evidence>
<dbReference type="Pfam" id="PF01381">
    <property type="entry name" value="HTH_3"/>
    <property type="match status" value="1"/>
</dbReference>
<dbReference type="Gene3D" id="1.10.260.40">
    <property type="entry name" value="lambda repressor-like DNA-binding domains"/>
    <property type="match status" value="1"/>
</dbReference>
<dbReference type="GO" id="GO:0003677">
    <property type="term" value="F:DNA binding"/>
    <property type="evidence" value="ECO:0007669"/>
    <property type="project" value="UniProtKB-KW"/>
</dbReference>
<evidence type="ECO:0000256" key="2">
    <source>
        <dbReference type="ARBA" id="ARBA00023125"/>
    </source>
</evidence>